<organism evidence="2 3">
    <name type="scientific">Aureococcus anophagefferens</name>
    <name type="common">Harmful bloom alga</name>
    <dbReference type="NCBI Taxonomy" id="44056"/>
    <lineage>
        <taxon>Eukaryota</taxon>
        <taxon>Sar</taxon>
        <taxon>Stramenopiles</taxon>
        <taxon>Ochrophyta</taxon>
        <taxon>Pelagophyceae</taxon>
        <taxon>Pelagomonadales</taxon>
        <taxon>Pelagomonadaceae</taxon>
        <taxon>Aureococcus</taxon>
    </lineage>
</organism>
<name>A0ABR1GAJ9_AURAN</name>
<evidence type="ECO:0000256" key="1">
    <source>
        <dbReference type="SAM" id="MobiDB-lite"/>
    </source>
</evidence>
<sequence>MASRYAAHPATRVEQAKEAGPKDGPNETIRAHLFCKPATDGVSVGDCPFTHYARMALAIAGMEYIETPLAPGDKPGGISKSTAGPCPAGRRGGSTTARAPSRTAAPSRRWPIAGVAADDAGAGRGAAACSSGSPST</sequence>
<feature type="compositionally biased region" description="Basic and acidic residues" evidence="1">
    <location>
        <begin position="14"/>
        <end position="25"/>
    </location>
</feature>
<dbReference type="Gene3D" id="3.40.30.10">
    <property type="entry name" value="Glutaredoxin"/>
    <property type="match status" value="1"/>
</dbReference>
<feature type="region of interest" description="Disordered" evidence="1">
    <location>
        <begin position="69"/>
        <end position="117"/>
    </location>
</feature>
<accession>A0ABR1GAJ9</accession>
<reference evidence="2 3" key="1">
    <citation type="submission" date="2024-03" db="EMBL/GenBank/DDBJ databases">
        <title>Aureococcus anophagefferens CCMP1851 and Kratosvirus quantuckense: Draft genome of a second virus-susceptible host strain in the model system.</title>
        <authorList>
            <person name="Chase E."/>
            <person name="Truchon A.R."/>
            <person name="Schepens W."/>
            <person name="Wilhelm S.W."/>
        </authorList>
    </citation>
    <scope>NUCLEOTIDE SEQUENCE [LARGE SCALE GENOMIC DNA]</scope>
    <source>
        <strain evidence="2 3">CCMP1851</strain>
    </source>
</reference>
<comment type="caution">
    <text evidence="2">The sequence shown here is derived from an EMBL/GenBank/DDBJ whole genome shotgun (WGS) entry which is preliminary data.</text>
</comment>
<proteinExistence type="predicted"/>
<feature type="compositionally biased region" description="Low complexity" evidence="1">
    <location>
        <begin position="94"/>
        <end position="117"/>
    </location>
</feature>
<evidence type="ECO:0000313" key="3">
    <source>
        <dbReference type="Proteomes" id="UP001363151"/>
    </source>
</evidence>
<dbReference type="Proteomes" id="UP001363151">
    <property type="component" value="Unassembled WGS sequence"/>
</dbReference>
<gene>
    <name evidence="2" type="ORF">SO694_00006511</name>
</gene>
<protein>
    <submittedName>
        <fullName evidence="2">Chloride channel</fullName>
    </submittedName>
</protein>
<dbReference type="EMBL" id="JBBJCI010000038">
    <property type="protein sequence ID" value="KAK7250156.1"/>
    <property type="molecule type" value="Genomic_DNA"/>
</dbReference>
<evidence type="ECO:0000313" key="2">
    <source>
        <dbReference type="EMBL" id="KAK7250156.1"/>
    </source>
</evidence>
<feature type="region of interest" description="Disordered" evidence="1">
    <location>
        <begin position="1"/>
        <end position="25"/>
    </location>
</feature>
<keyword evidence="3" id="KW-1185">Reference proteome</keyword>